<dbReference type="GO" id="GO:0005576">
    <property type="term" value="C:extracellular region"/>
    <property type="evidence" value="ECO:0007669"/>
    <property type="project" value="UniProtKB-SubCell"/>
</dbReference>
<dbReference type="PANTHER" id="PTHR42792">
    <property type="entry name" value="FLAGELLIN"/>
    <property type="match status" value="1"/>
</dbReference>
<dbReference type="GO" id="GO:0009288">
    <property type="term" value="C:bacterial-type flagellum"/>
    <property type="evidence" value="ECO:0007669"/>
    <property type="project" value="UniProtKB-SubCell"/>
</dbReference>
<proteinExistence type="inferred from homology"/>
<evidence type="ECO:0000259" key="4">
    <source>
        <dbReference type="Pfam" id="PF00669"/>
    </source>
</evidence>
<dbReference type="GO" id="GO:0005198">
    <property type="term" value="F:structural molecule activity"/>
    <property type="evidence" value="ECO:0007669"/>
    <property type="project" value="UniProtKB-UniRule"/>
</dbReference>
<comment type="similarity">
    <text evidence="1 3">Belongs to the bacterial flagellin family.</text>
</comment>
<keyword evidence="6" id="KW-0282">Flagellum</keyword>
<organism evidence="6 7">
    <name type="scientific">Thermomicrobium roseum (strain ATCC 27502 / DSM 5159 / P-2)</name>
    <dbReference type="NCBI Taxonomy" id="309801"/>
    <lineage>
        <taxon>Bacteria</taxon>
        <taxon>Pseudomonadati</taxon>
        <taxon>Thermomicrobiota</taxon>
        <taxon>Thermomicrobia</taxon>
        <taxon>Thermomicrobiales</taxon>
        <taxon>Thermomicrobiaceae</taxon>
        <taxon>Thermomicrobium</taxon>
    </lineage>
</organism>
<keyword evidence="7" id="KW-1185">Reference proteome</keyword>
<sequence length="402" mass="42196">MRIYNNVNAVNAQRNLSITGFALAKSIEKLSSGLRINRAADDAAGLSISEKLRAQIRGVMQAMRNAQDGVSMIQTAEGALNEVHSMLQRMRELAVQAANDTLTTEDRRAIYQELDNLRVEVDAIVARTSFNGKNLLDGTLVTTVAAGSEIKVGTTLTGGGETAHVFALDVSGAVPGRTYTFSYNSTTDTLTLTRSGDNVSQSITISNIAAGGSQVLNFSALGIKLTVTSTGGITADNLGAALTAGATDTITTHNGGGSANMQVGPNSTHSFNVNFSDVRVSGTASAMTTLDSAITAFSTSLSGLNSAQVTAAQNLINALDGAISYVNEVRSYLGAVQNRLEHAIANLGVQHENLTASESRIRDVDMAKEMVIFTRNQILQQAGVAVLSQANAMPQSVLQLLR</sequence>
<keyword evidence="6" id="KW-0969">Cilium</keyword>
<dbReference type="Gene3D" id="1.20.1330.10">
    <property type="entry name" value="f41 fragment of flagellin, N-terminal domain"/>
    <property type="match status" value="1"/>
</dbReference>
<evidence type="ECO:0000313" key="6">
    <source>
        <dbReference type="EMBL" id="ACM06785.1"/>
    </source>
</evidence>
<dbReference type="Proteomes" id="UP000000447">
    <property type="component" value="Plasmid unnamed"/>
</dbReference>
<dbReference type="HOGENOM" id="CLU_011142_2_0_0"/>
<evidence type="ECO:0000256" key="1">
    <source>
        <dbReference type="ARBA" id="ARBA00005709"/>
    </source>
</evidence>
<name>B9L344_THERP</name>
<feature type="domain" description="Flagellin C-terminal" evidence="5">
    <location>
        <begin position="317"/>
        <end position="401"/>
    </location>
</feature>
<dbReference type="AlphaFoldDB" id="B9L344"/>
<comment type="function">
    <text evidence="3">Flagellin is the subunit protein which polymerizes to form the filaments of bacterial flagella.</text>
</comment>
<keyword evidence="6" id="KW-0614">Plasmid</keyword>
<dbReference type="eggNOG" id="COG1344">
    <property type="taxonomic scope" value="Bacteria"/>
</dbReference>
<dbReference type="KEGG" id="tro:trd_A0208"/>
<protein>
    <recommendedName>
        <fullName evidence="3">Flagellin</fullName>
    </recommendedName>
</protein>
<dbReference type="SUPFAM" id="SSF64518">
    <property type="entry name" value="Phase 1 flagellin"/>
    <property type="match status" value="1"/>
</dbReference>
<evidence type="ECO:0000256" key="3">
    <source>
        <dbReference type="RuleBase" id="RU362073"/>
    </source>
</evidence>
<dbReference type="PRINTS" id="PR00207">
    <property type="entry name" value="FLAGELLIN"/>
</dbReference>
<accession>B9L344</accession>
<keyword evidence="3" id="KW-0964">Secreted</keyword>
<dbReference type="InterPro" id="IPR046358">
    <property type="entry name" value="Flagellin_C"/>
</dbReference>
<reference evidence="6 7" key="1">
    <citation type="journal article" date="2009" name="PLoS ONE">
        <title>Complete genome sequence of the aerobic CO-oxidizing thermophile Thermomicrobium roseum.</title>
        <authorList>
            <person name="Wu D."/>
            <person name="Raymond J."/>
            <person name="Wu M."/>
            <person name="Chatterji S."/>
            <person name="Ren Q."/>
            <person name="Graham J.E."/>
            <person name="Bryant D.A."/>
            <person name="Robb F."/>
            <person name="Colman A."/>
            <person name="Tallon L.J."/>
            <person name="Badger J.H."/>
            <person name="Madupu R."/>
            <person name="Ward N.L."/>
            <person name="Eisen J.A."/>
        </authorList>
    </citation>
    <scope>NUCLEOTIDE SEQUENCE [LARGE SCALE GENOMIC DNA]</scope>
    <source>
        <strain evidence="7">ATCC 27502 / DSM 5159 / P-2</strain>
        <plasmid evidence="6">unnamed</plasmid>
    </source>
</reference>
<keyword evidence="6" id="KW-0966">Cell projection</keyword>
<evidence type="ECO:0000256" key="2">
    <source>
        <dbReference type="ARBA" id="ARBA00023143"/>
    </source>
</evidence>
<evidence type="ECO:0000313" key="7">
    <source>
        <dbReference type="Proteomes" id="UP000000447"/>
    </source>
</evidence>
<dbReference type="PANTHER" id="PTHR42792:SF2">
    <property type="entry name" value="FLAGELLIN"/>
    <property type="match status" value="1"/>
</dbReference>
<dbReference type="RefSeq" id="WP_012642772.1">
    <property type="nucleotide sequence ID" value="NC_011961.1"/>
</dbReference>
<dbReference type="Gene3D" id="6.10.10.10">
    <property type="entry name" value="Flagellar export chaperone, C-terminal domain"/>
    <property type="match status" value="1"/>
</dbReference>
<feature type="domain" description="Flagellin N-terminal" evidence="4">
    <location>
        <begin position="3"/>
        <end position="139"/>
    </location>
</feature>
<geneLocation type="plasmid" evidence="7">
    <name>Tros</name>
</geneLocation>
<keyword evidence="2 3" id="KW-0975">Bacterial flagellum</keyword>
<dbReference type="InterPro" id="IPR001492">
    <property type="entry name" value="Flagellin"/>
</dbReference>
<dbReference type="Pfam" id="PF00700">
    <property type="entry name" value="Flagellin_C"/>
    <property type="match status" value="1"/>
</dbReference>
<comment type="subcellular location">
    <subcellularLocation>
        <location evidence="3">Secreted</location>
    </subcellularLocation>
    <subcellularLocation>
        <location evidence="3">Bacterial flagellum</location>
    </subcellularLocation>
</comment>
<dbReference type="EMBL" id="CP001276">
    <property type="protein sequence ID" value="ACM06785.1"/>
    <property type="molecule type" value="Genomic_DNA"/>
</dbReference>
<dbReference type="OrthoDB" id="9796789at2"/>
<dbReference type="Pfam" id="PF00669">
    <property type="entry name" value="Flagellin_N"/>
    <property type="match status" value="1"/>
</dbReference>
<evidence type="ECO:0000259" key="5">
    <source>
        <dbReference type="Pfam" id="PF00700"/>
    </source>
</evidence>
<dbReference type="InterPro" id="IPR042187">
    <property type="entry name" value="Flagellin_C_sub2"/>
</dbReference>
<dbReference type="Gene3D" id="3.30.70.2120">
    <property type="match status" value="1"/>
</dbReference>
<dbReference type="InterPro" id="IPR001029">
    <property type="entry name" value="Flagellin_N"/>
</dbReference>
<gene>
    <name evidence="6" type="ordered locus">trd_A0208</name>
</gene>